<feature type="repeat" description="ANK" evidence="3">
    <location>
        <begin position="529"/>
        <end position="558"/>
    </location>
</feature>
<feature type="repeat" description="ANK" evidence="3">
    <location>
        <begin position="697"/>
        <end position="725"/>
    </location>
</feature>
<dbReference type="Pfam" id="PF12796">
    <property type="entry name" value="Ank_2"/>
    <property type="match status" value="3"/>
</dbReference>
<evidence type="ECO:0000313" key="7">
    <source>
        <dbReference type="Proteomes" id="UP001221757"/>
    </source>
</evidence>
<feature type="repeat" description="ANK" evidence="3">
    <location>
        <begin position="427"/>
        <end position="459"/>
    </location>
</feature>
<accession>A0AAD7DEG8</accession>
<dbReference type="Pfam" id="PF22939">
    <property type="entry name" value="WHD_GPIID"/>
    <property type="match status" value="1"/>
</dbReference>
<feature type="repeat" description="ANK" evidence="3">
    <location>
        <begin position="394"/>
        <end position="426"/>
    </location>
</feature>
<gene>
    <name evidence="6" type="ORF">B0H17DRAFT_1012206</name>
</gene>
<feature type="repeat" description="ANK" evidence="3">
    <location>
        <begin position="627"/>
        <end position="659"/>
    </location>
</feature>
<dbReference type="PANTHER" id="PTHR24171:SF10">
    <property type="entry name" value="ANKYRIN REPEAT DOMAIN-CONTAINING PROTEIN 29-LIKE"/>
    <property type="match status" value="1"/>
</dbReference>
<dbReference type="PANTHER" id="PTHR24171">
    <property type="entry name" value="ANKYRIN REPEAT DOMAIN-CONTAINING PROTEIN 39-RELATED"/>
    <property type="match status" value="1"/>
</dbReference>
<proteinExistence type="predicted"/>
<organism evidence="6 7">
    <name type="scientific">Mycena rosella</name>
    <name type="common">Pink bonnet</name>
    <name type="synonym">Agaricus rosellus</name>
    <dbReference type="NCBI Taxonomy" id="1033263"/>
    <lineage>
        <taxon>Eukaryota</taxon>
        <taxon>Fungi</taxon>
        <taxon>Dikarya</taxon>
        <taxon>Basidiomycota</taxon>
        <taxon>Agaricomycotina</taxon>
        <taxon>Agaricomycetes</taxon>
        <taxon>Agaricomycetidae</taxon>
        <taxon>Agaricales</taxon>
        <taxon>Marasmiineae</taxon>
        <taxon>Mycenaceae</taxon>
        <taxon>Mycena</taxon>
    </lineage>
</organism>
<dbReference type="AlphaFoldDB" id="A0AAD7DEG8"/>
<keyword evidence="7" id="KW-1185">Reference proteome</keyword>
<feature type="repeat" description="ANK" evidence="3">
    <location>
        <begin position="559"/>
        <end position="591"/>
    </location>
</feature>
<feature type="repeat" description="ANK" evidence="3">
    <location>
        <begin position="660"/>
        <end position="692"/>
    </location>
</feature>
<feature type="repeat" description="ANK" evidence="3">
    <location>
        <begin position="729"/>
        <end position="758"/>
    </location>
</feature>
<evidence type="ECO:0000259" key="5">
    <source>
        <dbReference type="Pfam" id="PF24883"/>
    </source>
</evidence>
<dbReference type="InterPro" id="IPR002110">
    <property type="entry name" value="Ankyrin_rpt"/>
</dbReference>
<evidence type="ECO:0000256" key="2">
    <source>
        <dbReference type="ARBA" id="ARBA00023043"/>
    </source>
</evidence>
<dbReference type="InterPro" id="IPR036770">
    <property type="entry name" value="Ankyrin_rpt-contain_sf"/>
</dbReference>
<dbReference type="Gene3D" id="1.25.40.20">
    <property type="entry name" value="Ankyrin repeat-containing domain"/>
    <property type="match status" value="4"/>
</dbReference>
<dbReference type="Proteomes" id="UP001221757">
    <property type="component" value="Unassembled WGS sequence"/>
</dbReference>
<dbReference type="Pfam" id="PF00023">
    <property type="entry name" value="Ank"/>
    <property type="match status" value="1"/>
</dbReference>
<protein>
    <submittedName>
        <fullName evidence="6">Ankyrin repeat-containing domain protein</fullName>
    </submittedName>
</protein>
<feature type="domain" description="GPI inositol-deacylase winged helix" evidence="4">
    <location>
        <begin position="250"/>
        <end position="336"/>
    </location>
</feature>
<keyword evidence="2 3" id="KW-0040">ANK repeat</keyword>
<dbReference type="PROSITE" id="PS50297">
    <property type="entry name" value="ANK_REP_REGION"/>
    <property type="match status" value="5"/>
</dbReference>
<dbReference type="Pfam" id="PF24883">
    <property type="entry name" value="NPHP3_N"/>
    <property type="match status" value="1"/>
</dbReference>
<dbReference type="Gene3D" id="3.40.50.300">
    <property type="entry name" value="P-loop containing nucleotide triphosphate hydrolases"/>
    <property type="match status" value="1"/>
</dbReference>
<sequence length="795" mass="85994">MYATSRYKDYFLTHFRQTLNDHDTRTKLDGWLRSANVAVSQRDAANKRHSDTGKWLLERSEFQDWIYSQKSLLWLQGISGSGKTVLSSTIIETLRVRAESLVFFYFDTNNLEQVTVTQLLCSLVTQLSVQAPAPDRTLNALWRSYANGQHLPPNSGCVDQDIEAYITEILSKLDVEWPEERRAQIKKGLLERGGGMFRLVALQLDELRTCDGRESQVTRVLAELPMSLEAIYDRILENIKNVDMLSCVYRAMNWLLFSKRPLNLNEIIDSLAFDFGEEPLRFSSAERMRPHALLDACAGLVAISKTWGPTSIQVAHASVKEYFLSSKRPRELHSDFQSDSAPYITLSRLWTAEEPSFGPRPILPPLYLLAQIGIGQVVWELLKQGADVNTKGGRCGNALQAAAKEGHTNIVHHLLDHGADVNTQGGRFGNALSAASWGGHNETVQLLLEQGADVNMQGGNYGNALQAACFGGYTTIVQLLFEQGADVNAQGGLYGNALTAASSRGHSNTVCLLLEQGADVNAQGDYFGNALNAASWWGHNETVQLLLKHGVDVNAQGGYYGNALQAASSEESKEIVQLLLEHGADVNAHGGKHGNALQAAAAAQSGSEEIVQLLLEQGADVNMQGGEDGNALQAACSRGYTAIVQLLLEQGADVNAQGGEDGNALSAACVRGHNETVHLLLEQGADVNAQGGPFGYALQGASVYGHNETVHLLLEQGADVNAQGGVYGNALQAAAQRRSKEIMQLLLDQGADVNAQGGKHGNALQAARNAEIETLLLAHGAVPTKMTESTAPVHD</sequence>
<evidence type="ECO:0000259" key="4">
    <source>
        <dbReference type="Pfam" id="PF22939"/>
    </source>
</evidence>
<name>A0AAD7DEG8_MYCRO</name>
<feature type="repeat" description="ANK" evidence="3">
    <location>
        <begin position="460"/>
        <end position="492"/>
    </location>
</feature>
<comment type="caution">
    <text evidence="6">The sequence shown here is derived from an EMBL/GenBank/DDBJ whole genome shotgun (WGS) entry which is preliminary data.</text>
</comment>
<keyword evidence="1" id="KW-0677">Repeat</keyword>
<reference evidence="6" key="1">
    <citation type="submission" date="2023-03" db="EMBL/GenBank/DDBJ databases">
        <title>Massive genome expansion in bonnet fungi (Mycena s.s.) driven by repeated elements and novel gene families across ecological guilds.</title>
        <authorList>
            <consortium name="Lawrence Berkeley National Laboratory"/>
            <person name="Harder C.B."/>
            <person name="Miyauchi S."/>
            <person name="Viragh M."/>
            <person name="Kuo A."/>
            <person name="Thoen E."/>
            <person name="Andreopoulos B."/>
            <person name="Lu D."/>
            <person name="Skrede I."/>
            <person name="Drula E."/>
            <person name="Henrissat B."/>
            <person name="Morin E."/>
            <person name="Kohler A."/>
            <person name="Barry K."/>
            <person name="LaButti K."/>
            <person name="Morin E."/>
            <person name="Salamov A."/>
            <person name="Lipzen A."/>
            <person name="Mereny Z."/>
            <person name="Hegedus B."/>
            <person name="Baldrian P."/>
            <person name="Stursova M."/>
            <person name="Weitz H."/>
            <person name="Taylor A."/>
            <person name="Grigoriev I.V."/>
            <person name="Nagy L.G."/>
            <person name="Martin F."/>
            <person name="Kauserud H."/>
        </authorList>
    </citation>
    <scope>NUCLEOTIDE SEQUENCE</scope>
    <source>
        <strain evidence="6">CBHHK067</strain>
    </source>
</reference>
<dbReference type="PROSITE" id="PS50088">
    <property type="entry name" value="ANK_REPEAT"/>
    <property type="match status" value="11"/>
</dbReference>
<feature type="repeat" description="ANK" evidence="3">
    <location>
        <begin position="602"/>
        <end position="626"/>
    </location>
</feature>
<dbReference type="InterPro" id="IPR056884">
    <property type="entry name" value="NPHP3-like_N"/>
</dbReference>
<evidence type="ECO:0000256" key="1">
    <source>
        <dbReference type="ARBA" id="ARBA00022737"/>
    </source>
</evidence>
<evidence type="ECO:0000256" key="3">
    <source>
        <dbReference type="PROSITE-ProRule" id="PRU00023"/>
    </source>
</evidence>
<dbReference type="Pfam" id="PF13637">
    <property type="entry name" value="Ank_4"/>
    <property type="match status" value="1"/>
</dbReference>
<feature type="domain" description="Nephrocystin 3-like N-terminal" evidence="5">
    <location>
        <begin position="51"/>
        <end position="144"/>
    </location>
</feature>
<feature type="repeat" description="ANK" evidence="3">
    <location>
        <begin position="496"/>
        <end position="525"/>
    </location>
</feature>
<dbReference type="SMART" id="SM00248">
    <property type="entry name" value="ANK"/>
    <property type="match status" value="11"/>
</dbReference>
<evidence type="ECO:0000313" key="6">
    <source>
        <dbReference type="EMBL" id="KAJ7689309.1"/>
    </source>
</evidence>
<dbReference type="SUPFAM" id="SSF48403">
    <property type="entry name" value="Ankyrin repeat"/>
    <property type="match status" value="2"/>
</dbReference>
<dbReference type="InterPro" id="IPR027417">
    <property type="entry name" value="P-loop_NTPase"/>
</dbReference>
<dbReference type="InterPro" id="IPR054471">
    <property type="entry name" value="GPIID_WHD"/>
</dbReference>
<dbReference type="EMBL" id="JARKIE010000073">
    <property type="protein sequence ID" value="KAJ7689309.1"/>
    <property type="molecule type" value="Genomic_DNA"/>
</dbReference>